<dbReference type="InterPro" id="IPR050317">
    <property type="entry name" value="Plant_Fungal_Acyltransferase"/>
</dbReference>
<feature type="compositionally biased region" description="Polar residues" evidence="2">
    <location>
        <begin position="699"/>
        <end position="711"/>
    </location>
</feature>
<dbReference type="SUPFAM" id="SSF52777">
    <property type="entry name" value="CoA-dependent acyltransferases"/>
    <property type="match status" value="1"/>
</dbReference>
<comment type="caution">
    <text evidence="3">The sequence shown here is derived from an EMBL/GenBank/DDBJ whole genome shotgun (WGS) entry which is preliminary data.</text>
</comment>
<keyword evidence="4" id="KW-1185">Reference proteome</keyword>
<dbReference type="InterPro" id="IPR023213">
    <property type="entry name" value="CAT-like_dom_sf"/>
</dbReference>
<dbReference type="GO" id="GO:0005576">
    <property type="term" value="C:extracellular region"/>
    <property type="evidence" value="ECO:0007669"/>
    <property type="project" value="InterPro"/>
</dbReference>
<dbReference type="SMART" id="SM01187">
    <property type="entry name" value="Elicitin"/>
    <property type="match status" value="3"/>
</dbReference>
<dbReference type="OrthoDB" id="127751at2759"/>
<organism evidence="3 4">
    <name type="scientific">Phytophthora lilii</name>
    <dbReference type="NCBI Taxonomy" id="2077276"/>
    <lineage>
        <taxon>Eukaryota</taxon>
        <taxon>Sar</taxon>
        <taxon>Stramenopiles</taxon>
        <taxon>Oomycota</taxon>
        <taxon>Peronosporomycetes</taxon>
        <taxon>Peronosporales</taxon>
        <taxon>Peronosporaceae</taxon>
        <taxon>Phytophthora</taxon>
    </lineage>
</organism>
<proteinExistence type="predicted"/>
<name>A0A9W6WUA7_9STRA</name>
<protein>
    <submittedName>
        <fullName evidence="3">Unnamed protein product</fullName>
    </submittedName>
</protein>
<sequence length="751" mass="79999">MTSATSNAANVLIPLSPMDAVLIHYGFAVIYVFPAPAEGSERLDVHKLQNAFQSVVNENYTVFIGAIQVDSDSGRVSVLQTPKARQHGARGLRFEVQQTNSLTSDEVVQSLAWSFMPSKLEKQETIAVRCTPLLDGGVAVGITLNHTLMDGEGLFTFMKAWGQHYSGVEKANRLMINHDRHLLSGTEVGSQRQHPEVHIVPPPTGETIPISQLPATTQHAFHVSKANMQAQGISRICSEGFRGRPTVCHKSELQPETGKDFASINDEMLIKLARRVRSSILNLDSDFLRDAIEFVAEQDHLSRAMVNTKYILGPDLMFTSWANMGLYDADFAGIRPCYAGIAKFPFLDGMVVITEAAKGADGLDVLVFLECVAMDKLKELCARVSYLQDERALELGFNLLCSIVSAASDTCTVFQIHTTIEGIAGVISAKECGDYATNSSLLSVPCDASSCISAVEDLVSTLPDCTLLVSDNGGTSANKKEELQSELKECSADSTGSVRVEAVDTTSTSATSISSNAGDQCTNAEASTTARLYLGAAGSSACEQYTMTDEASMTVIIYAPCSATQCVSVMETMVQQLPDCYTDGVNMKDEVTKSLASCTSGGSSSLAMVSSSSSNECSHSELASLAYLTNSIVTSAECTPYVTATTTEWYIQVPCSASMCLSTLSNAVQQMPDCEFEGINYKDELGIQQEACVGITNSSGASGSGDSTNLRTEAPAGSTTSTDTSASAGSRLATIVGIEFLMFILVTAATS</sequence>
<dbReference type="AlphaFoldDB" id="A0A9W6WUA7"/>
<dbReference type="GO" id="GO:0016747">
    <property type="term" value="F:acyltransferase activity, transferring groups other than amino-acyl groups"/>
    <property type="evidence" value="ECO:0007669"/>
    <property type="project" value="TreeGrafter"/>
</dbReference>
<gene>
    <name evidence="3" type="ORF">Plil01_000589100</name>
</gene>
<keyword evidence="1" id="KW-0808">Transferase</keyword>
<dbReference type="InterPro" id="IPR002200">
    <property type="entry name" value="Elicitin"/>
</dbReference>
<dbReference type="EMBL" id="BSXW01000253">
    <property type="protein sequence ID" value="GMF16506.1"/>
    <property type="molecule type" value="Genomic_DNA"/>
</dbReference>
<evidence type="ECO:0000313" key="3">
    <source>
        <dbReference type="EMBL" id="GMF16506.1"/>
    </source>
</evidence>
<evidence type="ECO:0000256" key="2">
    <source>
        <dbReference type="SAM" id="MobiDB-lite"/>
    </source>
</evidence>
<dbReference type="PANTHER" id="PTHR31642">
    <property type="entry name" value="TRICHOTHECENE 3-O-ACETYLTRANSFERASE"/>
    <property type="match status" value="1"/>
</dbReference>
<evidence type="ECO:0000313" key="4">
    <source>
        <dbReference type="Proteomes" id="UP001165083"/>
    </source>
</evidence>
<feature type="compositionally biased region" description="Low complexity" evidence="2">
    <location>
        <begin position="714"/>
        <end position="725"/>
    </location>
</feature>
<dbReference type="Proteomes" id="UP001165083">
    <property type="component" value="Unassembled WGS sequence"/>
</dbReference>
<feature type="region of interest" description="Disordered" evidence="2">
    <location>
        <begin position="699"/>
        <end position="725"/>
    </location>
</feature>
<dbReference type="Pfam" id="PF02458">
    <property type="entry name" value="Transferase"/>
    <property type="match status" value="2"/>
</dbReference>
<reference evidence="3" key="1">
    <citation type="submission" date="2023-04" db="EMBL/GenBank/DDBJ databases">
        <title>Phytophthora lilii NBRC 32176.</title>
        <authorList>
            <person name="Ichikawa N."/>
            <person name="Sato H."/>
            <person name="Tonouchi N."/>
        </authorList>
    </citation>
    <scope>NUCLEOTIDE SEQUENCE</scope>
    <source>
        <strain evidence="3">NBRC 32176</strain>
    </source>
</reference>
<dbReference type="PANTHER" id="PTHR31642:SF310">
    <property type="entry name" value="FATTY ALCOHOL:CAFFEOYL-COA ACYLTRANSFERASE"/>
    <property type="match status" value="1"/>
</dbReference>
<evidence type="ECO:0000256" key="1">
    <source>
        <dbReference type="ARBA" id="ARBA00022679"/>
    </source>
</evidence>
<dbReference type="Gene3D" id="3.30.559.10">
    <property type="entry name" value="Chloramphenicol acetyltransferase-like domain"/>
    <property type="match status" value="2"/>
</dbReference>
<accession>A0A9W6WUA7</accession>